<dbReference type="InterPro" id="IPR036388">
    <property type="entry name" value="WH-like_DNA-bd_sf"/>
</dbReference>
<feature type="domain" description="IclR-ED" evidence="5">
    <location>
        <begin position="71"/>
        <end position="250"/>
    </location>
</feature>
<dbReference type="Gene3D" id="3.30.450.40">
    <property type="match status" value="1"/>
</dbReference>
<dbReference type="Pfam" id="PF01614">
    <property type="entry name" value="IclR_C"/>
    <property type="match status" value="1"/>
</dbReference>
<dbReference type="PROSITE" id="PS51077">
    <property type="entry name" value="HTH_ICLR"/>
    <property type="match status" value="1"/>
</dbReference>
<dbReference type="PANTHER" id="PTHR30136">
    <property type="entry name" value="HELIX-TURN-HELIX TRANSCRIPTIONAL REGULATOR, ICLR FAMILY"/>
    <property type="match status" value="1"/>
</dbReference>
<dbReference type="PROSITE" id="PS51078">
    <property type="entry name" value="ICLR_ED"/>
    <property type="match status" value="1"/>
</dbReference>
<accession>A0A2U1TAI0</accession>
<keyword evidence="7" id="KW-1185">Reference proteome</keyword>
<proteinExistence type="predicted"/>
<dbReference type="Gene3D" id="1.10.10.10">
    <property type="entry name" value="Winged helix-like DNA-binding domain superfamily/Winged helix DNA-binding domain"/>
    <property type="match status" value="1"/>
</dbReference>
<organism evidence="6 7">
    <name type="scientific">Mycetocola zhujimingii</name>
    <dbReference type="NCBI Taxonomy" id="2079792"/>
    <lineage>
        <taxon>Bacteria</taxon>
        <taxon>Bacillati</taxon>
        <taxon>Actinomycetota</taxon>
        <taxon>Actinomycetes</taxon>
        <taxon>Micrococcales</taxon>
        <taxon>Microbacteriaceae</taxon>
        <taxon>Mycetocola</taxon>
    </lineage>
</organism>
<dbReference type="InterPro" id="IPR014757">
    <property type="entry name" value="Tscrpt_reg_IclR_C"/>
</dbReference>
<feature type="domain" description="HTH iclR-type" evidence="4">
    <location>
        <begin position="10"/>
        <end position="70"/>
    </location>
</feature>
<keyword evidence="2" id="KW-0238">DNA-binding</keyword>
<dbReference type="Proteomes" id="UP000244962">
    <property type="component" value="Unassembled WGS sequence"/>
</dbReference>
<dbReference type="GO" id="GO:0003700">
    <property type="term" value="F:DNA-binding transcription factor activity"/>
    <property type="evidence" value="ECO:0007669"/>
    <property type="project" value="TreeGrafter"/>
</dbReference>
<dbReference type="AlphaFoldDB" id="A0A2U1TAI0"/>
<evidence type="ECO:0000256" key="1">
    <source>
        <dbReference type="ARBA" id="ARBA00023015"/>
    </source>
</evidence>
<dbReference type="SUPFAM" id="SSF46785">
    <property type="entry name" value="Winged helix' DNA-binding domain"/>
    <property type="match status" value="1"/>
</dbReference>
<dbReference type="GO" id="GO:0045892">
    <property type="term" value="P:negative regulation of DNA-templated transcription"/>
    <property type="evidence" value="ECO:0007669"/>
    <property type="project" value="TreeGrafter"/>
</dbReference>
<dbReference type="SMART" id="SM00346">
    <property type="entry name" value="HTH_ICLR"/>
    <property type="match status" value="1"/>
</dbReference>
<dbReference type="SUPFAM" id="SSF55781">
    <property type="entry name" value="GAF domain-like"/>
    <property type="match status" value="1"/>
</dbReference>
<evidence type="ECO:0000256" key="2">
    <source>
        <dbReference type="ARBA" id="ARBA00023125"/>
    </source>
</evidence>
<evidence type="ECO:0000259" key="4">
    <source>
        <dbReference type="PROSITE" id="PS51077"/>
    </source>
</evidence>
<dbReference type="InterPro" id="IPR005471">
    <property type="entry name" value="Tscrpt_reg_IclR_N"/>
</dbReference>
<name>A0A2U1TAI0_9MICO</name>
<dbReference type="InterPro" id="IPR050707">
    <property type="entry name" value="HTH_MetabolicPath_Reg"/>
</dbReference>
<evidence type="ECO:0000313" key="7">
    <source>
        <dbReference type="Proteomes" id="UP000244962"/>
    </source>
</evidence>
<evidence type="ECO:0000313" key="6">
    <source>
        <dbReference type="EMBL" id="PWC04699.1"/>
    </source>
</evidence>
<dbReference type="InterPro" id="IPR036390">
    <property type="entry name" value="WH_DNA-bd_sf"/>
</dbReference>
<reference evidence="7" key="1">
    <citation type="submission" date="2018-04" db="EMBL/GenBank/DDBJ databases">
        <authorList>
            <person name="Liu S."/>
            <person name="Wang Z."/>
            <person name="Li J."/>
        </authorList>
    </citation>
    <scope>NUCLEOTIDE SEQUENCE [LARGE SCALE GENOMIC DNA]</scope>
    <source>
        <strain evidence="7">622</strain>
    </source>
</reference>
<dbReference type="InterPro" id="IPR029016">
    <property type="entry name" value="GAF-like_dom_sf"/>
</dbReference>
<dbReference type="PANTHER" id="PTHR30136:SF24">
    <property type="entry name" value="HTH-TYPE TRANSCRIPTIONAL REPRESSOR ALLR"/>
    <property type="match status" value="1"/>
</dbReference>
<sequence length="252" mass="27119">MRNADWTSTVSVLDRVTAIFDAFGEHGDGIGVSELARRANLPKSTVSRIVAELVSQRFLDREGSKLFLGVRLFELGQTVSRPRKLREAALSLLNDLRLATGRNVQLTVLDRTNVVFVAVLRGSHSDHPSERIGARRPAHATAPGKAMLAFASHAVVAEVVRDGLQPCTPHTICDPAHLLRELAETRKTRTATEREEYASDSASVASPVLGYGSVPLAAISIAGSAEELDIDRLAPAVRATAANVSRRLGTSR</sequence>
<dbReference type="GO" id="GO:0003677">
    <property type="term" value="F:DNA binding"/>
    <property type="evidence" value="ECO:0007669"/>
    <property type="project" value="UniProtKB-KW"/>
</dbReference>
<keyword evidence="1" id="KW-0805">Transcription regulation</keyword>
<keyword evidence="3" id="KW-0804">Transcription</keyword>
<dbReference type="RefSeq" id="WP_108963743.1">
    <property type="nucleotide sequence ID" value="NZ_QEFB01000018.1"/>
</dbReference>
<gene>
    <name evidence="6" type="ORF">DF223_14780</name>
</gene>
<dbReference type="EMBL" id="QEFB01000018">
    <property type="protein sequence ID" value="PWC04699.1"/>
    <property type="molecule type" value="Genomic_DNA"/>
</dbReference>
<protein>
    <submittedName>
        <fullName evidence="6">IclR family transcriptional regulator</fullName>
    </submittedName>
</protein>
<evidence type="ECO:0000256" key="3">
    <source>
        <dbReference type="ARBA" id="ARBA00023163"/>
    </source>
</evidence>
<evidence type="ECO:0000259" key="5">
    <source>
        <dbReference type="PROSITE" id="PS51078"/>
    </source>
</evidence>
<comment type="caution">
    <text evidence="6">The sequence shown here is derived from an EMBL/GenBank/DDBJ whole genome shotgun (WGS) entry which is preliminary data.</text>
</comment>
<dbReference type="Pfam" id="PF09339">
    <property type="entry name" value="HTH_IclR"/>
    <property type="match status" value="1"/>
</dbReference>